<sequence>MCRLPTSSTDERASTAGDGSGPAFTCERLNDSTFVLEEHDRWSENPLIYVKVLPETIVLIDTGCGGANQTPEVEGTLKSFLEDTPVEANENRPLNQDAKPYTVICTHFHYDHIGGISELGGDARTAIWASALGRSIITDPVRLSSASLCRFVGMETPRYTVTNWAEDQDQVTDKTSRDLGLVIYQTPGHTPDQVAVWDLTERHLFVGDTCYEDAPILFPNGGDIIHYRQSIQKLQGLVRDWNSSVGDFRRRVQMASGHNTRTADAEELLGKVDAFLAKVCSGRVTAEEVTSQNPGWAGGEPAVEFREGAGGVYFQGLRNVFSGLPGCL</sequence>
<dbReference type="EMBL" id="JAGSXJ010000002">
    <property type="protein sequence ID" value="KAH6695056.1"/>
    <property type="molecule type" value="Genomic_DNA"/>
</dbReference>
<name>A0A9P9AEG1_9PEZI</name>
<evidence type="ECO:0000313" key="4">
    <source>
        <dbReference type="Proteomes" id="UP000770015"/>
    </source>
</evidence>
<feature type="region of interest" description="Disordered" evidence="1">
    <location>
        <begin position="1"/>
        <end position="22"/>
    </location>
</feature>
<feature type="domain" description="Metallo-beta-lactamase" evidence="2">
    <location>
        <begin position="45"/>
        <end position="258"/>
    </location>
</feature>
<keyword evidence="4" id="KW-1185">Reference proteome</keyword>
<dbReference type="Gene3D" id="3.60.15.10">
    <property type="entry name" value="Ribonuclease Z/Hydroxyacylglutathione hydrolase-like"/>
    <property type="match status" value="1"/>
</dbReference>
<evidence type="ECO:0000256" key="1">
    <source>
        <dbReference type="SAM" id="MobiDB-lite"/>
    </source>
</evidence>
<reference evidence="3" key="1">
    <citation type="journal article" date="2021" name="Nat. Commun.">
        <title>Genetic determinants of endophytism in the Arabidopsis root mycobiome.</title>
        <authorList>
            <person name="Mesny F."/>
            <person name="Miyauchi S."/>
            <person name="Thiergart T."/>
            <person name="Pickel B."/>
            <person name="Atanasova L."/>
            <person name="Karlsson M."/>
            <person name="Huettel B."/>
            <person name="Barry K.W."/>
            <person name="Haridas S."/>
            <person name="Chen C."/>
            <person name="Bauer D."/>
            <person name="Andreopoulos W."/>
            <person name="Pangilinan J."/>
            <person name="LaButti K."/>
            <person name="Riley R."/>
            <person name="Lipzen A."/>
            <person name="Clum A."/>
            <person name="Drula E."/>
            <person name="Henrissat B."/>
            <person name="Kohler A."/>
            <person name="Grigoriev I.V."/>
            <person name="Martin F.M."/>
            <person name="Hacquard S."/>
        </authorList>
    </citation>
    <scope>NUCLEOTIDE SEQUENCE</scope>
    <source>
        <strain evidence="3">MPI-SDFR-AT-0117</strain>
    </source>
</reference>
<evidence type="ECO:0000259" key="2">
    <source>
        <dbReference type="SMART" id="SM00849"/>
    </source>
</evidence>
<dbReference type="InterPro" id="IPR001279">
    <property type="entry name" value="Metallo-B-lactamas"/>
</dbReference>
<protein>
    <submittedName>
        <fullName evidence="3">Beta-lactamase-like protein</fullName>
    </submittedName>
</protein>
<dbReference type="PANTHER" id="PTHR42951">
    <property type="entry name" value="METALLO-BETA-LACTAMASE DOMAIN-CONTAINING"/>
    <property type="match status" value="1"/>
</dbReference>
<dbReference type="InterPro" id="IPR036866">
    <property type="entry name" value="RibonucZ/Hydroxyglut_hydro"/>
</dbReference>
<dbReference type="OrthoDB" id="3341310at2759"/>
<dbReference type="SMART" id="SM00849">
    <property type="entry name" value="Lactamase_B"/>
    <property type="match status" value="1"/>
</dbReference>
<comment type="caution">
    <text evidence="3">The sequence shown here is derived from an EMBL/GenBank/DDBJ whole genome shotgun (WGS) entry which is preliminary data.</text>
</comment>
<accession>A0A9P9AEG1</accession>
<dbReference type="SUPFAM" id="SSF56281">
    <property type="entry name" value="Metallo-hydrolase/oxidoreductase"/>
    <property type="match status" value="1"/>
</dbReference>
<dbReference type="Pfam" id="PF00753">
    <property type="entry name" value="Lactamase_B"/>
    <property type="match status" value="1"/>
</dbReference>
<dbReference type="Proteomes" id="UP000770015">
    <property type="component" value="Unassembled WGS sequence"/>
</dbReference>
<dbReference type="AlphaFoldDB" id="A0A9P9AEG1"/>
<evidence type="ECO:0000313" key="3">
    <source>
        <dbReference type="EMBL" id="KAH6695056.1"/>
    </source>
</evidence>
<gene>
    <name evidence="3" type="ORF">F5X68DRAFT_243509</name>
</gene>
<proteinExistence type="predicted"/>
<dbReference type="PANTHER" id="PTHR42951:SF4">
    <property type="entry name" value="ACYL-COENZYME A THIOESTERASE MBLAC2"/>
    <property type="match status" value="1"/>
</dbReference>
<organism evidence="3 4">
    <name type="scientific">Plectosphaerella plurivora</name>
    <dbReference type="NCBI Taxonomy" id="936078"/>
    <lineage>
        <taxon>Eukaryota</taxon>
        <taxon>Fungi</taxon>
        <taxon>Dikarya</taxon>
        <taxon>Ascomycota</taxon>
        <taxon>Pezizomycotina</taxon>
        <taxon>Sordariomycetes</taxon>
        <taxon>Hypocreomycetidae</taxon>
        <taxon>Glomerellales</taxon>
        <taxon>Plectosphaerellaceae</taxon>
        <taxon>Plectosphaerella</taxon>
    </lineage>
</organism>
<dbReference type="InterPro" id="IPR050855">
    <property type="entry name" value="NDM-1-like"/>
</dbReference>